<reference evidence="2 3" key="1">
    <citation type="journal article" date="2019" name="Appl. Microbiol. Biotechnol.">
        <title>Genome sequence of Isaria javanica and comparative genome analysis insights into family S53 peptidase evolution in fungal entomopathogens.</title>
        <authorList>
            <person name="Lin R."/>
            <person name="Zhang X."/>
            <person name="Xin B."/>
            <person name="Zou M."/>
            <person name="Gao Y."/>
            <person name="Qin F."/>
            <person name="Hu Q."/>
            <person name="Xie B."/>
            <person name="Cheng X."/>
        </authorList>
    </citation>
    <scope>NUCLEOTIDE SEQUENCE [LARGE SCALE GENOMIC DNA]</scope>
    <source>
        <strain evidence="2 3">IJ1G</strain>
    </source>
</reference>
<sequence length="294" mass="32820">MPLYLKERWGAYTDSDPLTYAVWAIYENVKVFYREGRYGDLFSPRKLLDAGFHLWYTEISKAARTLSSIEPLVVARNLADSYGGAGIDPFFQRFEATTAIATLVPQCEGVVLELGPGLGNQIARYDKNKVTRVVGVESNPHFQADIEAQAEKAGLASVYELVTCGAEESDVLERHGIRAGSMDTVLSIQVLCSVPDERAMAREIYRVLRPGGKFIFWEHHVSSDRITRLYQNVTNPIWSRLIGGCCRNKDMHAALAAAGKWENLESIDGDADPAKPWVTLPRVWGVLVKAKERN</sequence>
<dbReference type="EMBL" id="SPUK01000001">
    <property type="protein sequence ID" value="TQW00662.1"/>
    <property type="molecule type" value="Genomic_DNA"/>
</dbReference>
<protein>
    <submittedName>
        <fullName evidence="2">Methyltransferase type 11</fullName>
    </submittedName>
</protein>
<comment type="caution">
    <text evidence="2">The sequence shown here is derived from an EMBL/GenBank/DDBJ whole genome shotgun (WGS) entry which is preliminary data.</text>
</comment>
<dbReference type="Gene3D" id="3.40.50.150">
    <property type="entry name" value="Vaccinia Virus protein VP39"/>
    <property type="match status" value="1"/>
</dbReference>
<keyword evidence="3" id="KW-1185">Reference proteome</keyword>
<evidence type="ECO:0000259" key="1">
    <source>
        <dbReference type="Pfam" id="PF08241"/>
    </source>
</evidence>
<name>A0A545WCY6_9HYPO</name>
<dbReference type="PANTHER" id="PTHR45036">
    <property type="entry name" value="METHYLTRANSFERASE LIKE 7B"/>
    <property type="match status" value="1"/>
</dbReference>
<evidence type="ECO:0000313" key="3">
    <source>
        <dbReference type="Proteomes" id="UP000315783"/>
    </source>
</evidence>
<accession>A0A545WCY6</accession>
<feature type="domain" description="Methyltransferase type 11" evidence="1">
    <location>
        <begin position="112"/>
        <end position="216"/>
    </location>
</feature>
<dbReference type="Proteomes" id="UP000315783">
    <property type="component" value="Unassembled WGS sequence"/>
</dbReference>
<proteinExistence type="predicted"/>
<dbReference type="InterPro" id="IPR052356">
    <property type="entry name" value="Thiol_S-MT"/>
</dbReference>
<dbReference type="GO" id="GO:0032259">
    <property type="term" value="P:methylation"/>
    <property type="evidence" value="ECO:0007669"/>
    <property type="project" value="UniProtKB-KW"/>
</dbReference>
<dbReference type="STRING" id="43265.A0A545WCY6"/>
<keyword evidence="2" id="KW-0808">Transferase</keyword>
<dbReference type="Pfam" id="PF08241">
    <property type="entry name" value="Methyltransf_11"/>
    <property type="match status" value="1"/>
</dbReference>
<dbReference type="GO" id="GO:0008757">
    <property type="term" value="F:S-adenosylmethionine-dependent methyltransferase activity"/>
    <property type="evidence" value="ECO:0007669"/>
    <property type="project" value="InterPro"/>
</dbReference>
<dbReference type="OrthoDB" id="540004at2759"/>
<evidence type="ECO:0000313" key="2">
    <source>
        <dbReference type="EMBL" id="TQW00662.1"/>
    </source>
</evidence>
<dbReference type="CDD" id="cd02440">
    <property type="entry name" value="AdoMet_MTases"/>
    <property type="match status" value="1"/>
</dbReference>
<dbReference type="PANTHER" id="PTHR45036:SF1">
    <property type="entry name" value="METHYLTRANSFERASE LIKE 7A"/>
    <property type="match status" value="1"/>
</dbReference>
<dbReference type="InterPro" id="IPR029063">
    <property type="entry name" value="SAM-dependent_MTases_sf"/>
</dbReference>
<dbReference type="SUPFAM" id="SSF53335">
    <property type="entry name" value="S-adenosyl-L-methionine-dependent methyltransferases"/>
    <property type="match status" value="1"/>
</dbReference>
<dbReference type="AlphaFoldDB" id="A0A545WCY6"/>
<gene>
    <name evidence="2" type="ORF">IF1G_00593</name>
</gene>
<organism evidence="2 3">
    <name type="scientific">Cordyceps javanica</name>
    <dbReference type="NCBI Taxonomy" id="43265"/>
    <lineage>
        <taxon>Eukaryota</taxon>
        <taxon>Fungi</taxon>
        <taxon>Dikarya</taxon>
        <taxon>Ascomycota</taxon>
        <taxon>Pezizomycotina</taxon>
        <taxon>Sordariomycetes</taxon>
        <taxon>Hypocreomycetidae</taxon>
        <taxon>Hypocreales</taxon>
        <taxon>Cordycipitaceae</taxon>
        <taxon>Cordyceps</taxon>
    </lineage>
</organism>
<keyword evidence="2" id="KW-0489">Methyltransferase</keyword>
<dbReference type="InterPro" id="IPR013216">
    <property type="entry name" value="Methyltransf_11"/>
</dbReference>